<keyword evidence="4" id="KW-0804">Transcription</keyword>
<evidence type="ECO:0000313" key="5">
    <source>
        <dbReference type="EMBL" id="CCH60129.1"/>
    </source>
</evidence>
<dbReference type="Gene3D" id="3.30.310.180">
    <property type="match status" value="2"/>
</dbReference>
<keyword evidence="4" id="KW-0805">Transcription regulation</keyword>
<keyword evidence="4" id="KW-0010">Activator</keyword>
<dbReference type="InParanoid" id="I2H177"/>
<evidence type="ECO:0000256" key="3">
    <source>
        <dbReference type="ARBA" id="ARBA00023242"/>
    </source>
</evidence>
<comment type="similarity">
    <text evidence="2 4">Belongs to the Mediator complex subunit 20 family.</text>
</comment>
<dbReference type="Pfam" id="PF08612">
    <property type="entry name" value="Med20"/>
    <property type="match status" value="1"/>
</dbReference>
<dbReference type="HOGENOM" id="CLU_065844_1_0_1"/>
<keyword evidence="6" id="KW-1185">Reference proteome</keyword>
<dbReference type="KEGG" id="tbl:TBLA_0C03250"/>
<accession>I2H177</accession>
<dbReference type="OrthoDB" id="1854899at2759"/>
<comment type="function">
    <text evidence="4">Component of the Mediator complex, a coactivator involved in the regulated transcription of nearly all RNA polymerase II-dependent genes. Mediator functions as a bridge to convey information from gene-specific regulatory proteins to the basal RNA polymerase II transcription machinery. Mediator is recruited to promoters by direct interactions with regulatory proteins and serves as a scaffold for the assembly of a functional preinitiation complex with RNA polymerase II and the general transcription factors.</text>
</comment>
<dbReference type="GO" id="GO:0003713">
    <property type="term" value="F:transcription coactivator activity"/>
    <property type="evidence" value="ECO:0007669"/>
    <property type="project" value="EnsemblFungi"/>
</dbReference>
<organism evidence="5 6">
    <name type="scientific">Henningerozyma blattae (strain ATCC 34711 / CBS 6284 / DSM 70876 / NBRC 10599 / NRRL Y-10934 / UCD 77-7)</name>
    <name type="common">Yeast</name>
    <name type="synonym">Tetrapisispora blattae</name>
    <dbReference type="NCBI Taxonomy" id="1071380"/>
    <lineage>
        <taxon>Eukaryota</taxon>
        <taxon>Fungi</taxon>
        <taxon>Dikarya</taxon>
        <taxon>Ascomycota</taxon>
        <taxon>Saccharomycotina</taxon>
        <taxon>Saccharomycetes</taxon>
        <taxon>Saccharomycetales</taxon>
        <taxon>Saccharomycetaceae</taxon>
        <taxon>Henningerozyma</taxon>
    </lineage>
</organism>
<dbReference type="GO" id="GO:0031669">
    <property type="term" value="P:cellular response to nutrient levels"/>
    <property type="evidence" value="ECO:0007669"/>
    <property type="project" value="EnsemblFungi"/>
</dbReference>
<name>I2H177_HENB6</name>
<dbReference type="GO" id="GO:0016592">
    <property type="term" value="C:mediator complex"/>
    <property type="evidence" value="ECO:0007669"/>
    <property type="project" value="InterPro"/>
</dbReference>
<dbReference type="GO" id="GO:0060261">
    <property type="term" value="P:positive regulation of transcription initiation by RNA polymerase II"/>
    <property type="evidence" value="ECO:0007669"/>
    <property type="project" value="EnsemblFungi"/>
</dbReference>
<reference evidence="5 6" key="1">
    <citation type="journal article" date="2011" name="Proc. Natl. Acad. Sci. U.S.A.">
        <title>Evolutionary erosion of yeast sex chromosomes by mating-type switching accidents.</title>
        <authorList>
            <person name="Gordon J.L."/>
            <person name="Armisen D."/>
            <person name="Proux-Wera E."/>
            <person name="Oheigeartaigh S.S."/>
            <person name="Byrne K.P."/>
            <person name="Wolfe K.H."/>
        </authorList>
    </citation>
    <scope>NUCLEOTIDE SEQUENCE [LARGE SCALE GENOMIC DNA]</scope>
    <source>
        <strain evidence="6">ATCC 34711 / CBS 6284 / DSM 70876 / NBRC 10599 / NRRL Y-10934 / UCD 77-7</strain>
    </source>
</reference>
<evidence type="ECO:0000256" key="2">
    <source>
        <dbReference type="ARBA" id="ARBA00010743"/>
    </source>
</evidence>
<sequence>MEHTAVIFIEKCTPNTLIEFKDIISHSIIKNLENWSLEFRTYRSIFKDKKNPNNNSLLYSINLTQFNKTILIKDGEIILNTVNFNDIPKELLFNGCNNGSSMSIDKLITNKLSNMWSNRQSIRGENGESFVCNNKLIVRIINLFSLTGFKGMLIEIENYDKKMETQEFNNHVDKICEFLNDIKVKDYKINKDRTDEDEFLCDLGQQYVSVLE</sequence>
<dbReference type="GO" id="GO:0001094">
    <property type="term" value="F:TFIID-class transcription factor complex binding"/>
    <property type="evidence" value="ECO:0007669"/>
    <property type="project" value="EnsemblFungi"/>
</dbReference>
<dbReference type="Proteomes" id="UP000002866">
    <property type="component" value="Chromosome 3"/>
</dbReference>
<dbReference type="AlphaFoldDB" id="I2H177"/>
<protein>
    <recommendedName>
        <fullName evidence="4">Mediator of RNA polymerase II transcription subunit 20</fullName>
    </recommendedName>
    <alternativeName>
        <fullName evidence="4">Mediator complex subunit 20</fullName>
    </alternativeName>
</protein>
<dbReference type="GO" id="GO:0070847">
    <property type="term" value="C:core mediator complex"/>
    <property type="evidence" value="ECO:0007669"/>
    <property type="project" value="EnsemblFungi"/>
</dbReference>
<dbReference type="RefSeq" id="XP_004179648.1">
    <property type="nucleotide sequence ID" value="XM_004179600.1"/>
</dbReference>
<dbReference type="FunCoup" id="I2H177">
    <property type="interactions" value="282"/>
</dbReference>
<gene>
    <name evidence="5" type="primary">TBLA0C03250</name>
    <name evidence="4" type="synonym">MED20</name>
    <name evidence="5" type="ORF">TBLA_0C03250</name>
</gene>
<dbReference type="GO" id="GO:0010688">
    <property type="term" value="P:negative regulation of ribosomal protein gene transcription by RNA polymerase II"/>
    <property type="evidence" value="ECO:0007669"/>
    <property type="project" value="EnsemblFungi"/>
</dbReference>
<comment type="subunit">
    <text evidence="4">Component of the Mediator complex.</text>
</comment>
<evidence type="ECO:0000256" key="1">
    <source>
        <dbReference type="ARBA" id="ARBA00004123"/>
    </source>
</evidence>
<dbReference type="GeneID" id="14495518"/>
<dbReference type="InterPro" id="IPR013921">
    <property type="entry name" value="Mediator_Med20"/>
</dbReference>
<dbReference type="eggNOG" id="ENOG502RXMU">
    <property type="taxonomic scope" value="Eukaryota"/>
</dbReference>
<proteinExistence type="inferred from homology"/>
<evidence type="ECO:0000313" key="6">
    <source>
        <dbReference type="Proteomes" id="UP000002866"/>
    </source>
</evidence>
<dbReference type="GO" id="GO:0051123">
    <property type="term" value="P:RNA polymerase II preinitiation complex assembly"/>
    <property type="evidence" value="ECO:0007669"/>
    <property type="project" value="EnsemblFungi"/>
</dbReference>
<evidence type="ECO:0000256" key="4">
    <source>
        <dbReference type="RuleBase" id="RU364152"/>
    </source>
</evidence>
<dbReference type="GO" id="GO:0032968">
    <property type="term" value="P:positive regulation of transcription elongation by RNA polymerase II"/>
    <property type="evidence" value="ECO:0007669"/>
    <property type="project" value="EnsemblFungi"/>
</dbReference>
<comment type="subcellular location">
    <subcellularLocation>
        <location evidence="1 4">Nucleus</location>
    </subcellularLocation>
</comment>
<dbReference type="EMBL" id="HE806318">
    <property type="protein sequence ID" value="CCH60129.1"/>
    <property type="molecule type" value="Genomic_DNA"/>
</dbReference>
<dbReference type="STRING" id="1071380.I2H177"/>
<dbReference type="GO" id="GO:0019904">
    <property type="term" value="F:protein domain specific binding"/>
    <property type="evidence" value="ECO:0007669"/>
    <property type="project" value="EnsemblFungi"/>
</dbReference>
<keyword evidence="3 4" id="KW-0539">Nucleus</keyword>
<dbReference type="OMA" id="WTQRQSI"/>